<organism evidence="3 4">
    <name type="scientific">Daldinia eschscholtzii</name>
    <dbReference type="NCBI Taxonomy" id="292717"/>
    <lineage>
        <taxon>Eukaryota</taxon>
        <taxon>Fungi</taxon>
        <taxon>Dikarya</taxon>
        <taxon>Ascomycota</taxon>
        <taxon>Pezizomycotina</taxon>
        <taxon>Sordariomycetes</taxon>
        <taxon>Xylariomycetidae</taxon>
        <taxon>Xylariales</taxon>
        <taxon>Hypoxylaceae</taxon>
        <taxon>Daldinia</taxon>
    </lineage>
</organism>
<dbReference type="Proteomes" id="UP001369815">
    <property type="component" value="Unassembled WGS sequence"/>
</dbReference>
<evidence type="ECO:0000313" key="3">
    <source>
        <dbReference type="EMBL" id="KAK6954023.1"/>
    </source>
</evidence>
<dbReference type="InterPro" id="IPR045518">
    <property type="entry name" value="2EXR"/>
</dbReference>
<protein>
    <recommendedName>
        <fullName evidence="2">2EXR domain-containing protein</fullName>
    </recommendedName>
</protein>
<dbReference type="EMBL" id="JBANMG010000004">
    <property type="protein sequence ID" value="KAK6954023.1"/>
    <property type="molecule type" value="Genomic_DNA"/>
</dbReference>
<dbReference type="AlphaFoldDB" id="A0AAX6MNK0"/>
<gene>
    <name evidence="3" type="ORF">Daesc_003985</name>
</gene>
<accession>A0AAX6MNK0</accession>
<evidence type="ECO:0000259" key="2">
    <source>
        <dbReference type="Pfam" id="PF20150"/>
    </source>
</evidence>
<dbReference type="PANTHER" id="PTHR35910">
    <property type="entry name" value="2EXR DOMAIN-CONTAINING PROTEIN"/>
    <property type="match status" value="1"/>
</dbReference>
<reference evidence="3 4" key="1">
    <citation type="journal article" date="2024" name="Front Chem Biol">
        <title>Unveiling the potential of Daldinia eschscholtzii MFLUCC 19-0629 through bioactivity and bioinformatics studies for enhanced sustainable agriculture production.</title>
        <authorList>
            <person name="Brooks S."/>
            <person name="Weaver J.A."/>
            <person name="Klomchit A."/>
            <person name="Alharthi S.A."/>
            <person name="Onlamun T."/>
            <person name="Nurani R."/>
            <person name="Vong T.K."/>
            <person name="Alberti F."/>
            <person name="Greco C."/>
        </authorList>
    </citation>
    <scope>NUCLEOTIDE SEQUENCE [LARGE SCALE GENOMIC DNA]</scope>
    <source>
        <strain evidence="3">MFLUCC 19-0629</strain>
    </source>
</reference>
<sequence>MAFELTFPQFGRLPLELRDMIWGYALPEPRVFEVLDSPSSAQSQSTASGRLMFADVRNEPPPSIARVCRDARQAVLRRYKPIAFSGTVKHLDLCRDIILLDSYLQVKRLLKVIRLLSQIEPIRRSATRLALGTSWGLHTGLHLRMFHRSVQTKRNMARFLEYVSKFRQLETIILVVYQRSAFGLRLKCCGPDRPRSLPWRHYDLYESYHFNFNVNFNLDNYWLRRPYQSRLVRYDPEDDRTEAEKVQQSALPRHSKQCIHDPQPRGYQVHDLKGTFESWLKKFAEDETLGPSLKVPGLETATLTWIYTGVRNDGFY</sequence>
<keyword evidence="4" id="KW-1185">Reference proteome</keyword>
<dbReference type="PANTHER" id="PTHR35910:SF6">
    <property type="entry name" value="2EXR DOMAIN-CONTAINING PROTEIN"/>
    <property type="match status" value="1"/>
</dbReference>
<evidence type="ECO:0000256" key="1">
    <source>
        <dbReference type="SAM" id="MobiDB-lite"/>
    </source>
</evidence>
<evidence type="ECO:0000313" key="4">
    <source>
        <dbReference type="Proteomes" id="UP001369815"/>
    </source>
</evidence>
<comment type="caution">
    <text evidence="3">The sequence shown here is derived from an EMBL/GenBank/DDBJ whole genome shotgun (WGS) entry which is preliminary data.</text>
</comment>
<proteinExistence type="predicted"/>
<feature type="domain" description="2EXR" evidence="2">
    <location>
        <begin position="7"/>
        <end position="82"/>
    </location>
</feature>
<name>A0AAX6MNK0_9PEZI</name>
<feature type="region of interest" description="Disordered" evidence="1">
    <location>
        <begin position="238"/>
        <end position="257"/>
    </location>
</feature>
<dbReference type="Pfam" id="PF20150">
    <property type="entry name" value="2EXR"/>
    <property type="match status" value="1"/>
</dbReference>